<dbReference type="RefSeq" id="WP_160361377.1">
    <property type="nucleotide sequence ID" value="NZ_WSRQ01000078.1"/>
</dbReference>
<gene>
    <name evidence="2" type="ORF">GKZ28_24885</name>
</gene>
<organism evidence="2 3">
    <name type="scientific">Clostridium chromiireducens</name>
    <dbReference type="NCBI Taxonomy" id="225345"/>
    <lineage>
        <taxon>Bacteria</taxon>
        <taxon>Bacillati</taxon>
        <taxon>Bacillota</taxon>
        <taxon>Clostridia</taxon>
        <taxon>Eubacteriales</taxon>
        <taxon>Clostridiaceae</taxon>
        <taxon>Clostridium</taxon>
    </lineage>
</organism>
<comment type="caution">
    <text evidence="2">The sequence shown here is derived from an EMBL/GenBank/DDBJ whole genome shotgun (WGS) entry which is preliminary data.</text>
</comment>
<reference evidence="2" key="1">
    <citation type="submission" date="2019-12" db="EMBL/GenBank/DDBJ databases">
        <title>Microbes associate with the intestines of laboratory mice.</title>
        <authorList>
            <person name="Navarre W."/>
            <person name="Wong E."/>
        </authorList>
    </citation>
    <scope>NUCLEOTIDE SEQUENCE</scope>
    <source>
        <strain evidence="2">NM79_F5</strain>
    </source>
</reference>
<dbReference type="InterPro" id="IPR003607">
    <property type="entry name" value="HD/PDEase_dom"/>
</dbReference>
<dbReference type="SUPFAM" id="SSF109604">
    <property type="entry name" value="HD-domain/PDEase-like"/>
    <property type="match status" value="1"/>
</dbReference>
<feature type="domain" description="HD" evidence="1">
    <location>
        <begin position="22"/>
        <end position="115"/>
    </location>
</feature>
<dbReference type="Gene3D" id="1.10.3210.10">
    <property type="entry name" value="Hypothetical protein af1432"/>
    <property type="match status" value="1"/>
</dbReference>
<evidence type="ECO:0000313" key="3">
    <source>
        <dbReference type="Proteomes" id="UP000656077"/>
    </source>
</evidence>
<proteinExistence type="predicted"/>
<name>A0A964RSN8_9CLOT</name>
<dbReference type="Proteomes" id="UP000656077">
    <property type="component" value="Unassembled WGS sequence"/>
</dbReference>
<dbReference type="CDD" id="cd00077">
    <property type="entry name" value="HDc"/>
    <property type="match status" value="1"/>
</dbReference>
<protein>
    <submittedName>
        <fullName evidence="2">HD domain-containing protein</fullName>
    </submittedName>
</protein>
<dbReference type="InterPro" id="IPR006674">
    <property type="entry name" value="HD_domain"/>
</dbReference>
<dbReference type="AlphaFoldDB" id="A0A964RSN8"/>
<dbReference type="Pfam" id="PF01966">
    <property type="entry name" value="HD"/>
    <property type="match status" value="1"/>
</dbReference>
<evidence type="ECO:0000313" key="2">
    <source>
        <dbReference type="EMBL" id="MVX66898.1"/>
    </source>
</evidence>
<evidence type="ECO:0000259" key="1">
    <source>
        <dbReference type="Pfam" id="PF01966"/>
    </source>
</evidence>
<accession>A0A964RSN8</accession>
<sequence length="163" mass="18913">MNGSISIIINEMIKYYSGDPRRVNHFLKVYSFAKAIGELEGLDKDTQNMLEVTAVMHDIGIKVSEEKYKSSAGNHQEIEGPPVAREMLSQLNFDEKFIERVCYLIGHHHTYSKIDGIDYQILIEADFLVNIYEDEIREIQIRSIKEKYFKTKAGIQFLTDLYL</sequence>
<dbReference type="EMBL" id="WSRQ01000078">
    <property type="protein sequence ID" value="MVX66898.1"/>
    <property type="molecule type" value="Genomic_DNA"/>
</dbReference>